<dbReference type="AlphaFoldDB" id="A0A1Y0CY40"/>
<reference evidence="7" key="1">
    <citation type="submission" date="2017-05" db="EMBL/GenBank/DDBJ databases">
        <authorList>
            <person name="Sung H."/>
        </authorList>
    </citation>
    <scope>NUCLEOTIDE SEQUENCE [LARGE SCALE GENOMIC DNA]</scope>
    <source>
        <strain evidence="7">AMac2203</strain>
    </source>
</reference>
<gene>
    <name evidence="4" type="primary">rfaH</name>
    <name evidence="6" type="ORF">CBP12_08775</name>
</gene>
<comment type="function">
    <text evidence="4">Enhances distal genes transcription elongation in a specialized subset of operons that encode extracytoplasmic components.</text>
</comment>
<protein>
    <recommendedName>
        <fullName evidence="4">Transcription antitermination protein RfaH</fullName>
    </recommendedName>
</protein>
<dbReference type="EMBL" id="CP021376">
    <property type="protein sequence ID" value="ART80231.1"/>
    <property type="molecule type" value="Genomic_DNA"/>
</dbReference>
<evidence type="ECO:0000313" key="6">
    <source>
        <dbReference type="EMBL" id="ART80231.1"/>
    </source>
</evidence>
<dbReference type="Gene3D" id="3.30.70.940">
    <property type="entry name" value="NusG, N-terminal domain"/>
    <property type="match status" value="1"/>
</dbReference>
<feature type="domain" description="NusG-like N-terminal" evidence="5">
    <location>
        <begin position="1"/>
        <end position="100"/>
    </location>
</feature>
<accession>A0A1Y0CY40</accession>
<evidence type="ECO:0000256" key="3">
    <source>
        <dbReference type="ARBA" id="ARBA00023163"/>
    </source>
</evidence>
<evidence type="ECO:0000313" key="7">
    <source>
        <dbReference type="Proteomes" id="UP000243793"/>
    </source>
</evidence>
<dbReference type="GO" id="GO:0001073">
    <property type="term" value="F:transcription antitermination factor activity, DNA binding"/>
    <property type="evidence" value="ECO:0007669"/>
    <property type="project" value="UniProtKB-UniRule"/>
</dbReference>
<dbReference type="NCBIfam" id="TIGR01955">
    <property type="entry name" value="RfaH"/>
    <property type="match status" value="1"/>
</dbReference>
<dbReference type="InterPro" id="IPR010215">
    <property type="entry name" value="Transcription_antiterm_RfaH"/>
</dbReference>
<proteinExistence type="inferred from homology"/>
<dbReference type="Proteomes" id="UP000243793">
    <property type="component" value="Chromosome"/>
</dbReference>
<dbReference type="CDD" id="cd09892">
    <property type="entry name" value="NGN_SP_RfaH"/>
    <property type="match status" value="1"/>
</dbReference>
<dbReference type="InterPro" id="IPR036735">
    <property type="entry name" value="NGN_dom_sf"/>
</dbReference>
<comment type="similarity">
    <text evidence="4">Belongs to the RfaH family.</text>
</comment>
<dbReference type="InterPro" id="IPR043425">
    <property type="entry name" value="NusG-like"/>
</dbReference>
<evidence type="ECO:0000256" key="4">
    <source>
        <dbReference type="HAMAP-Rule" id="MF_00951"/>
    </source>
</evidence>
<evidence type="ECO:0000256" key="2">
    <source>
        <dbReference type="ARBA" id="ARBA00023015"/>
    </source>
</evidence>
<dbReference type="OrthoDB" id="9790639at2"/>
<dbReference type="NCBIfam" id="NF006534">
    <property type="entry name" value="PRK09014.1"/>
    <property type="match status" value="1"/>
</dbReference>
<keyword evidence="4" id="KW-0238">DNA-binding</keyword>
<dbReference type="RefSeq" id="WP_086964096.1">
    <property type="nucleotide sequence ID" value="NZ_CP021376.1"/>
</dbReference>
<keyword evidence="3 4" id="KW-0804">Transcription</keyword>
<dbReference type="GO" id="GO:0003677">
    <property type="term" value="F:DNA binding"/>
    <property type="evidence" value="ECO:0007669"/>
    <property type="project" value="UniProtKB-UniRule"/>
</dbReference>
<keyword evidence="2 4" id="KW-0805">Transcription regulation</keyword>
<dbReference type="SUPFAM" id="SSF82679">
    <property type="entry name" value="N-utilization substance G protein NusG, N-terminal domain"/>
    <property type="match status" value="1"/>
</dbReference>
<dbReference type="Pfam" id="PF02357">
    <property type="entry name" value="NusG"/>
    <property type="match status" value="1"/>
</dbReference>
<dbReference type="GO" id="GO:0005829">
    <property type="term" value="C:cytosol"/>
    <property type="evidence" value="ECO:0007669"/>
    <property type="project" value="TreeGrafter"/>
</dbReference>
<dbReference type="GO" id="GO:0006354">
    <property type="term" value="P:DNA-templated transcription elongation"/>
    <property type="evidence" value="ECO:0007669"/>
    <property type="project" value="InterPro"/>
</dbReference>
<dbReference type="InterPro" id="IPR006645">
    <property type="entry name" value="NGN-like_dom"/>
</dbReference>
<keyword evidence="7" id="KW-1185">Reference proteome</keyword>
<comment type="subunit">
    <text evidence="4">Interacts with both the nontemplate DNA and the RNA polymerase (RNAP).</text>
</comment>
<keyword evidence="1 4" id="KW-0889">Transcription antitermination</keyword>
<dbReference type="PANTHER" id="PTHR30265:SF7">
    <property type="entry name" value="TRANSCRIPTION ANTITERMINATION PROTEIN RFAH"/>
    <property type="match status" value="1"/>
</dbReference>
<name>A0A1Y0CY40_9GAMM</name>
<organism evidence="6 7">
    <name type="scientific">Oceanisphaera avium</name>
    <dbReference type="NCBI Taxonomy" id="1903694"/>
    <lineage>
        <taxon>Bacteria</taxon>
        <taxon>Pseudomonadati</taxon>
        <taxon>Pseudomonadota</taxon>
        <taxon>Gammaproteobacteria</taxon>
        <taxon>Aeromonadales</taxon>
        <taxon>Aeromonadaceae</taxon>
        <taxon>Oceanisphaera</taxon>
    </lineage>
</organism>
<evidence type="ECO:0000256" key="1">
    <source>
        <dbReference type="ARBA" id="ARBA00022814"/>
    </source>
</evidence>
<dbReference type="HAMAP" id="MF_00951">
    <property type="entry name" value="RfaH"/>
    <property type="match status" value="1"/>
</dbReference>
<dbReference type="PANTHER" id="PTHR30265">
    <property type="entry name" value="RHO-INTERACTING TRANSCRIPTION TERMINATION FACTOR NUSG"/>
    <property type="match status" value="1"/>
</dbReference>
<sequence>MHKWYLAQCRPREEERALQNLSNQGIDAFYPYAEVKKRQRNKLVTRVEALFPGYLFVRADLDIVSVTTISSTRGVRSLVRFGGGPCVVPSHLVYDLMAHCDSDALREQLSDLPKAGEKVRIEQGPFSGLEAIYVQADGDTRAILLLTLLQKETRTSFANQEFSKVLKPAK</sequence>
<evidence type="ECO:0000259" key="5">
    <source>
        <dbReference type="SMART" id="SM00738"/>
    </source>
</evidence>
<dbReference type="KEGG" id="ocm:CBP12_08775"/>
<dbReference type="SMART" id="SM00738">
    <property type="entry name" value="NGN"/>
    <property type="match status" value="1"/>
</dbReference>